<protein>
    <submittedName>
        <fullName evidence="2">Uncharacterized protein</fullName>
    </submittedName>
</protein>
<evidence type="ECO:0000313" key="2">
    <source>
        <dbReference type="EMBL" id="AYG60970.1"/>
    </source>
</evidence>
<dbReference type="EMBL" id="CP032694">
    <property type="protein sequence ID" value="AYG60970.1"/>
    <property type="molecule type" value="Genomic_DNA"/>
</dbReference>
<dbReference type="OrthoDB" id="8297167at2"/>
<reference evidence="2 3" key="1">
    <citation type="submission" date="2018-10" db="EMBL/GenBank/DDBJ databases">
        <title>Rhizobium etli, R. leguminosarum and a new Rhizobium genospecies from Phaseolus dumosus.</title>
        <authorList>
            <person name="Ramirez-Puebla S.T."/>
            <person name="Rogel-Hernandez M.A."/>
            <person name="Guerrero G."/>
            <person name="Ormeno-Orrillo E."/>
            <person name="Martinez-Romero J.C."/>
            <person name="Negrete-Yankelevich S."/>
            <person name="Martinez-Romero E."/>
        </authorList>
    </citation>
    <scope>NUCLEOTIDE SEQUENCE [LARGE SCALE GENOMIC DNA]</scope>
    <source>
        <strain evidence="2 3">CCGE525</strain>
    </source>
</reference>
<keyword evidence="3" id="KW-1185">Reference proteome</keyword>
<feature type="chain" id="PRO_5017436421" evidence="1">
    <location>
        <begin position="21"/>
        <end position="97"/>
    </location>
</feature>
<gene>
    <name evidence="2" type="ORF">CCGE525_20730</name>
</gene>
<dbReference type="RefSeq" id="WP_120705934.1">
    <property type="nucleotide sequence ID" value="NZ_CP032694.1"/>
</dbReference>
<proteinExistence type="predicted"/>
<dbReference type="Proteomes" id="UP000282195">
    <property type="component" value="Chromosome"/>
</dbReference>
<evidence type="ECO:0000256" key="1">
    <source>
        <dbReference type="SAM" id="SignalP"/>
    </source>
</evidence>
<name>A0A387FND0_9HYPH</name>
<feature type="signal peptide" evidence="1">
    <location>
        <begin position="1"/>
        <end position="20"/>
    </location>
</feature>
<evidence type="ECO:0000313" key="3">
    <source>
        <dbReference type="Proteomes" id="UP000282195"/>
    </source>
</evidence>
<dbReference type="KEGG" id="rjg:CCGE525_20730"/>
<accession>A0A387FND0</accession>
<sequence>MLKALTISALVVGLSSAAMAAPVHKHRATNFKAEAIQADVGNIDHSKDAILPDGTINTDPSVIGPGRSDDYISRLQCATTPNAMVSAYTYSSSLGCP</sequence>
<organism evidence="2 3">
    <name type="scientific">Rhizobium jaguaris</name>
    <dbReference type="NCBI Taxonomy" id="1312183"/>
    <lineage>
        <taxon>Bacteria</taxon>
        <taxon>Pseudomonadati</taxon>
        <taxon>Pseudomonadota</taxon>
        <taxon>Alphaproteobacteria</taxon>
        <taxon>Hyphomicrobiales</taxon>
        <taxon>Rhizobiaceae</taxon>
        <taxon>Rhizobium/Agrobacterium group</taxon>
        <taxon>Rhizobium</taxon>
    </lineage>
</organism>
<keyword evidence="1" id="KW-0732">Signal</keyword>
<dbReference type="AlphaFoldDB" id="A0A387FND0"/>